<dbReference type="GO" id="GO:0003968">
    <property type="term" value="F:RNA-directed RNA polymerase activity"/>
    <property type="evidence" value="ECO:0007669"/>
    <property type="project" value="UniProtKB-KW"/>
</dbReference>
<keyword evidence="14" id="KW-1038">Host endoplasmic reticulum</keyword>
<evidence type="ECO:0000313" key="23">
    <source>
        <dbReference type="EMBL" id="ALJ83282.1"/>
    </source>
</evidence>
<evidence type="ECO:0000256" key="11">
    <source>
        <dbReference type="ARBA" id="ARBA00022812"/>
    </source>
</evidence>
<gene>
    <name evidence="23" type="primary">RdRp</name>
</gene>
<keyword evidence="13" id="KW-0946">Virion</keyword>
<dbReference type="InterPro" id="IPR003323">
    <property type="entry name" value="OTU_dom"/>
</dbReference>
<evidence type="ECO:0000256" key="17">
    <source>
        <dbReference type="ARBA" id="ARBA00030436"/>
    </source>
</evidence>
<evidence type="ECO:0000256" key="13">
    <source>
        <dbReference type="ARBA" id="ARBA00022844"/>
    </source>
</evidence>
<evidence type="ECO:0000256" key="1">
    <source>
        <dbReference type="ARBA" id="ARBA00001936"/>
    </source>
</evidence>
<comment type="cofactor">
    <cofactor evidence="1">
        <name>Mn(2+)</name>
        <dbReference type="ChEBI" id="CHEBI:29035"/>
    </cofactor>
</comment>
<dbReference type="Gene3D" id="3.90.70.80">
    <property type="match status" value="1"/>
</dbReference>
<evidence type="ECO:0000259" key="22">
    <source>
        <dbReference type="PROSITE" id="PS50802"/>
    </source>
</evidence>
<evidence type="ECO:0000313" key="24">
    <source>
        <dbReference type="Proteomes" id="UP001257827"/>
    </source>
</evidence>
<evidence type="ECO:0000256" key="7">
    <source>
        <dbReference type="ARBA" id="ARBA00018602"/>
    </source>
</evidence>
<dbReference type="EC" id="2.7.7.48" evidence="6"/>
<protein>
    <recommendedName>
        <fullName evidence="7">RNA-directed RNA polymerase L</fullName>
        <ecNumber evidence="6">2.7.7.48</ecNumber>
    </recommendedName>
    <alternativeName>
        <fullName evidence="16">Large structural protein</fullName>
    </alternativeName>
    <alternativeName>
        <fullName evidence="18">Replicase</fullName>
    </alternativeName>
    <alternativeName>
        <fullName evidence="17">Transcriptase</fullName>
    </alternativeName>
</protein>
<keyword evidence="8" id="KW-0808">Transferase</keyword>
<keyword evidence="11" id="KW-1040">Host Golgi apparatus</keyword>
<dbReference type="InterPro" id="IPR007099">
    <property type="entry name" value="RNA-dir_pol_NSvirus"/>
</dbReference>
<dbReference type="EMBL" id="KR094115">
    <property type="protein sequence ID" value="ALJ83282.1"/>
    <property type="molecule type" value="Genomic_RNA"/>
</dbReference>
<evidence type="ECO:0000256" key="2">
    <source>
        <dbReference type="ARBA" id="ARBA00001946"/>
    </source>
</evidence>
<dbReference type="GO" id="GO:0044177">
    <property type="term" value="C:host cell Golgi apparatus"/>
    <property type="evidence" value="ECO:0007669"/>
    <property type="project" value="UniProtKB-SubCell"/>
</dbReference>
<evidence type="ECO:0000256" key="15">
    <source>
        <dbReference type="ARBA" id="ARBA00023211"/>
    </source>
</evidence>
<evidence type="ECO:0000256" key="3">
    <source>
        <dbReference type="ARBA" id="ARBA00004136"/>
    </source>
</evidence>
<dbReference type="Proteomes" id="UP001257827">
    <property type="component" value="Genome"/>
</dbReference>
<dbReference type="PROSITE" id="PS50802">
    <property type="entry name" value="OTU"/>
    <property type="match status" value="1"/>
</dbReference>
<evidence type="ECO:0000256" key="14">
    <source>
        <dbReference type="ARBA" id="ARBA00023184"/>
    </source>
</evidence>
<evidence type="ECO:0000256" key="20">
    <source>
        <dbReference type="ARBA" id="ARBA00046037"/>
    </source>
</evidence>
<dbReference type="GO" id="GO:0044423">
    <property type="term" value="C:virion component"/>
    <property type="evidence" value="ECO:0007669"/>
    <property type="project" value="UniProtKB-KW"/>
</dbReference>
<dbReference type="GO" id="GO:0006351">
    <property type="term" value="P:DNA-templated transcription"/>
    <property type="evidence" value="ECO:0007669"/>
    <property type="project" value="InterPro"/>
</dbReference>
<dbReference type="InterPro" id="IPR022531">
    <property type="entry name" value="L_PA-C-like"/>
</dbReference>
<evidence type="ECO:0000259" key="21">
    <source>
        <dbReference type="PROSITE" id="PS50525"/>
    </source>
</evidence>
<comment type="subcellular location">
    <subcellularLocation>
        <location evidence="3">Host Golgi apparatus</location>
    </subcellularLocation>
    <subcellularLocation>
        <location evidence="5">Host endoplasmic reticulum-Golgi intermediate compartment</location>
    </subcellularLocation>
    <subcellularLocation>
        <location evidence="4">Virion</location>
    </subcellularLocation>
</comment>
<dbReference type="InterPro" id="IPR029124">
    <property type="entry name" value="L_protein_N"/>
</dbReference>
<proteinExistence type="inferred from homology"/>
<evidence type="ECO:0000256" key="9">
    <source>
        <dbReference type="ARBA" id="ARBA00022723"/>
    </source>
</evidence>
<dbReference type="Pfam" id="PF12603">
    <property type="entry name" value="L_PA-C-like"/>
    <property type="match status" value="1"/>
</dbReference>
<evidence type="ECO:0000256" key="5">
    <source>
        <dbReference type="ARBA" id="ARBA00004452"/>
    </source>
</evidence>
<sequence>MPSFDNENSFQSDYLGLTCFAELKDCTTDHFKVVRVPGDGWCLLHSIAHALNINSRNLYFNLLNYCLQNAAYIDSTIKDILNPFFSSAWFEESLIILASCAYKVNIHVIHNNNQAVIFGKPKNRQNIYIRLYSNYGEPGVHYDGIEQFENISARWELDEDKINFVREYSGTLTQDGVPLNKLYGELFPLSQKTIERMFSQPWAQNSSMIDFSNLNINICIIKDSTILLNMGSSRSSRIFIESRQHLYKVLCSDLTTASDSIKSSFCSFDNGRLRCSPDYLSLVYPTLSECVVDLISWVFNGNVKEKIKNMLLIIASRSLNELMRCLQIDLTIYSNKKWGNGVISKRFGLTGKTQYSILEGDSGYRFIYKSNYLSLNQQKSSFFEYKITKKIKVTTTSDMLGQLHGINMRTVSYSDLPQFIYLNGMISDLIKIEPVSPEESIILSSLVSIRQGLSVVQTALSLTPDAVDIRLKSLKLLIGERNSYSMYLISPESQLSVIRVKRESTIPVKYKPLKTKTNLSSIECFPKNPHFKLNLADYTPKPDRLTSPEPQIYISHKSTNIPRFELQGLATDIISVMFFDEGTTISTHNKNLYTFKRYNARTFVHDFTFDILSSETDLPFSKIGLAINDEDDNKSPDLILKVNENTFYIYEFTTRRSDTDIALNKAFLSKDLKYKTMIQNRVEKLNVNIFYGIIAVTNNAVSTNITSLPEDLCEELIFRLRVASRIFEEFVNKHIEGCNEEERSMEQIRIESVFKTINMEDIEYIEPFSKEMYDNFSKPVSSEDKEKFRQLLVDAEKLSFKRIKEDLSINGVIENIPISEVSYQKFQLKKREFIESYRESYPLSETRIGTKASVQYPFILSKSGGYEPVSENMCHLQRLLSMRETTAMERLINSCLVSVNNESGKSNEFSFILLDEEERKICEKKAKSDRKKYRRVDYFLTDQDKLDLAEMGVHAKDKKEELKNIRAHKKKPFDLFETDTSDIDDLINKSYIELLEDDNGDHPEDIDKLLKDSIALHDSTSIEKFLTLYENIRKTRIAKWCRFISDVGSELSISVKQFCSPGTLILKKLNNFDVYLMVIPTGGPIFFSIIIPKTSCYYKNDNSTFKKIHESENYYYTDFVSVNSSKIRNLVLCESVLYSCIMLYSELMSVPVLSNFSLQNERFLIAFRLCLFSLLICLNDKSKTEEACTLNRYIQMEGFVTYPKVMDQSKMFSRFNLNIRSRLEVYITNRLIQVMESYSRKPCKLSVINDRRVYTGMLIPYLSDVDGSILPCDNPETMLNVVYAGYIKNKDEASEANSAGQLISKIIGWEDIVPVDKRFLGLEDPDIRNIQKHEFNTTGIRVLVDMAKQRITKTHGASDPTEFIGHQIIDFLRKQSLEQFATLKASSNFSEDYYFYIPPSKDKRKRKMGKVATDDNDSNQDVKRREVKKQDFYKREKVLIKLKKWMDSKYQDEEPIHLVVDLLKDALLEVEDHGCLHICIFKKNQHAGLREIYVLNFAERIIQKTIEDFARAILKCFPSETMMHPGNKYKIPEEMNRESRKTLGSRYIIYNTSDDAKKWNQGHYVTKFICMLVQFTPKYMHGFICRCLQLWLRKRIMMPVELLTLFNDIEEIHTMDNIIQRTFSAYKGRSQERWLSEPKQSYIETSSGMMQGILHYISSLFHTIILDLVSERAQDMIIKRLADMKIDGLPTKCVVKNMQSSDDSAMMIAVPVTENDINADRKISTICLIWFTFKEILSEQFGIYKSEKSTTMTPMILEFNSEFYFLGEVQRPTIRWVYASCLISEQETLVARQEEMSNTLKDVVEGGGTFLTALYCQIGQLILHYRLLGSGVSIFWDLFRIMISKIRDPGLGYFLMDDPLCPGLLGFNYNLWNAYDKTVLSVKFKSQLDLEESAPMKETIKQITPETISLSLFTRTTTIRYGNKKIWERIMNNLGFDENTWDAIEEKPEVLYFAAHIKDEVNKKIALKMKSPGVITSLGSTNSITRVISTGVYIMSRSVISTQSAYFNKDQQRELTKAPLLQLIIDEDKKTEMLLHSIIDVVRKDSIEITEIRPDELYEIGSNPMSAVISLNPDLEMVDFSKLDDLYPSYIKKYLLVDNNMSKLHFYLSCLNIQHLIYDETGSENLYSLSLRSELSSDFTGVLHRLFYKNGSVYKEMQSVSTDWKPDVNTRISLSHQQRNLLFPFEGDYQSIRRNLNNLRTAVIHFEKNHRRRVRSLLVVAGCSSNELFSLEEIAKYIWFRKVRPALPENIIHEIWSLYKEQYPFLRDSIQETKENPDCPFPNHISLRNFIARQSKTTRTIHLTGSHGKYSSQHTNILTVIKNNLSESYHYNDPVIDEEKRDVALNFESLMHCFAMTSELPLTDKRRTDISIDLLDKSEQLEISMLAAGSRRNRLSIIQNFVKEDPHLSLGVDSTDDEIHKIIIKGLESRCRKYAENMEYYITLCRSRSWDPTSLDHAPDVPDEVMTYFKTIGYYDSNGFTPYFVDKYYDLKLYEELLHHRNKNILKIVSSGSVCSISDLFSYFTYFETKKHKLFKIIRTLKLGIVGSYTVAQPMINGIYQGRGVWSGYFDDVGVCITIDSDEKKATHFVQIKVDRAPNDIKFFIEQLKLWASENGVGFADKKLKMQGLISLSCIYKFREVKPYHPYSVPIILEESLQVYYDLDPSVFSIQMTKHNIKLVAKMPNTEQRDLTIVQVRFKEEDINTDIKDIAPRDLKLSLSRWSNIIRHWLLFSSLDLNDLSFFSHSAPLSLSIFPINERLEWGNERVRNVCYKMKLDKQVILISSKITDPSVCSEKFTDFGFDDVDMDEIVLYDEVDNSLDFLNDIEDFTDLLYSDQTKKELSEINKIFNHPILDNIMFQMIQSLGANTLVKLLKDSLEPSFTLDQRFIILRPILEAYSGKPIDMKESGGDHDLDKTPSLF</sequence>
<dbReference type="PROSITE" id="PS50525">
    <property type="entry name" value="RDRP_SSRNA_NEG_SEG"/>
    <property type="match status" value="1"/>
</dbReference>
<dbReference type="Pfam" id="PF15518">
    <property type="entry name" value="L_protein_N"/>
    <property type="match status" value="1"/>
</dbReference>
<evidence type="ECO:0000256" key="18">
    <source>
        <dbReference type="ARBA" id="ARBA00031012"/>
    </source>
</evidence>
<keyword evidence="9" id="KW-0479">Metal-binding</keyword>
<keyword evidence="23" id="KW-0548">Nucleotidyltransferase</keyword>
<feature type="domain" description="OTU" evidence="22">
    <location>
        <begin position="31"/>
        <end position="148"/>
    </location>
</feature>
<dbReference type="InterPro" id="IPR007322">
    <property type="entry name" value="RNA_pol_bunyavir"/>
</dbReference>
<evidence type="ECO:0000256" key="4">
    <source>
        <dbReference type="ARBA" id="ARBA00004328"/>
    </source>
</evidence>
<evidence type="ECO:0000256" key="10">
    <source>
        <dbReference type="ARBA" id="ARBA00022801"/>
    </source>
</evidence>
<keyword evidence="10" id="KW-0378">Hydrolase</keyword>
<dbReference type="Pfam" id="PF04196">
    <property type="entry name" value="Bunya_RdRp"/>
    <property type="match status" value="1"/>
</dbReference>
<evidence type="ECO:0000256" key="6">
    <source>
        <dbReference type="ARBA" id="ARBA00012494"/>
    </source>
</evidence>
<evidence type="ECO:0000256" key="12">
    <source>
        <dbReference type="ARBA" id="ARBA00022842"/>
    </source>
</evidence>
<dbReference type="GO" id="GO:0039694">
    <property type="term" value="P:viral RNA genome replication"/>
    <property type="evidence" value="ECO:0007669"/>
    <property type="project" value="InterPro"/>
</dbReference>
<keyword evidence="15" id="KW-0464">Manganese</keyword>
<name>A0A0P0I843_9VIRU</name>
<comment type="function">
    <text evidence="20">RNA-dependent RNA polymerase, which is responsible for the replication and transcription of the viral RNA genome using antigenomic RNA as an intermediate. During transcription, synthesizes subgenomic RNAs and assures their capping by a cap-snatching mechanism, which involves the endonuclease activity cleaving the host capped pre-mRNAs. These short capped RNAs are then used as primers for viral transcription. The 3'-end of subgenomic mRNAs molecules are not polyadenylated. During replication, the polymerase binds the 5' and 3' vRNA extremities at distinct sites. In turn, significant conformational changes occur in the polymerase and in vRNA to initiate active RNA synthesis. As a consequence of the use of the same enzyme for both transcription and replication, these mechanisms need to be well coordinated.</text>
</comment>
<feature type="domain" description="RdRp catalytic" evidence="21">
    <location>
        <begin position="1539"/>
        <end position="1741"/>
    </location>
</feature>
<keyword evidence="24" id="KW-1185">Reference proteome</keyword>
<keyword evidence="12" id="KW-0460">Magnesium</keyword>
<comment type="cofactor">
    <cofactor evidence="2">
        <name>Mg(2+)</name>
        <dbReference type="ChEBI" id="CHEBI:18420"/>
    </cofactor>
</comment>
<comment type="similarity">
    <text evidence="19">Belongs to the Bunyavirales RNA polymerase family.</text>
</comment>
<evidence type="ECO:0000256" key="19">
    <source>
        <dbReference type="ARBA" id="ARBA00034123"/>
    </source>
</evidence>
<keyword evidence="23" id="KW-0696">RNA-directed RNA polymerase</keyword>
<evidence type="ECO:0000256" key="16">
    <source>
        <dbReference type="ARBA" id="ARBA00030285"/>
    </source>
</evidence>
<evidence type="ECO:0000256" key="8">
    <source>
        <dbReference type="ARBA" id="ARBA00022679"/>
    </source>
</evidence>
<accession>A0A0P0I843</accession>
<organism evidence="23 24">
    <name type="scientific">Ramu stunt virus</name>
    <dbReference type="NCBI Taxonomy" id="1738604"/>
    <lineage>
        <taxon>Viruses</taxon>
        <taxon>Riboviria</taxon>
        <taxon>Orthornavirae</taxon>
        <taxon>Negarnaviricota</taxon>
        <taxon>Polyploviricotina</taxon>
        <taxon>Bunyaviricetes</taxon>
        <taxon>Hareavirales</taxon>
        <taxon>Phenuiviridae</taxon>
        <taxon>Mechlorovirus</taxon>
        <taxon>Mechlorovirus ramuense</taxon>
    </lineage>
</organism>
<reference evidence="23" key="1">
    <citation type="journal article" date="2016" name="Virus Genes">
        <title>Detection by next generation sequencing of a multi-segmented viral genome from sugarcane associated with Ramu stunt disease.</title>
        <authorList>
            <person name="Mollov D."/>
            <person name="Maroon-Lango C."/>
            <person name="Kuniata L."/>
        </authorList>
    </citation>
    <scope>NUCLEOTIDE SEQUENCE</scope>
    <source>
        <strain evidence="23">PNG</strain>
    </source>
</reference>
<dbReference type="GO" id="GO:0044172">
    <property type="term" value="C:host cell endoplasmic reticulum-Golgi intermediate compartment"/>
    <property type="evidence" value="ECO:0007669"/>
    <property type="project" value="UniProtKB-SubCell"/>
</dbReference>
<dbReference type="GO" id="GO:0016787">
    <property type="term" value="F:hydrolase activity"/>
    <property type="evidence" value="ECO:0007669"/>
    <property type="project" value="UniProtKB-KW"/>
</dbReference>